<dbReference type="STRING" id="35525.A0A164Y3K6"/>
<evidence type="ECO:0000256" key="1">
    <source>
        <dbReference type="ARBA" id="ARBA00004651"/>
    </source>
</evidence>
<feature type="transmembrane region" description="Helical" evidence="10">
    <location>
        <begin position="178"/>
        <end position="198"/>
    </location>
</feature>
<evidence type="ECO:0000256" key="6">
    <source>
        <dbReference type="ARBA" id="ARBA00023136"/>
    </source>
</evidence>
<keyword evidence="7" id="KW-0675">Receptor</keyword>
<dbReference type="GO" id="GO:0005886">
    <property type="term" value="C:plasma membrane"/>
    <property type="evidence" value="ECO:0007669"/>
    <property type="project" value="UniProtKB-SubCell"/>
</dbReference>
<dbReference type="FunFam" id="1.20.1070.10:FF:000503">
    <property type="entry name" value="Uncharacterized protein"/>
    <property type="match status" value="1"/>
</dbReference>
<dbReference type="CDD" id="cd00637">
    <property type="entry name" value="7tm_classA_rhodopsin-like"/>
    <property type="match status" value="1"/>
</dbReference>
<feature type="transmembrane region" description="Helical" evidence="10">
    <location>
        <begin position="106"/>
        <end position="126"/>
    </location>
</feature>
<keyword evidence="13" id="KW-1185">Reference proteome</keyword>
<dbReference type="Proteomes" id="UP000076858">
    <property type="component" value="Unassembled WGS sequence"/>
</dbReference>
<dbReference type="GO" id="GO:0001973">
    <property type="term" value="P:G protein-coupled adenosine receptor signaling pathway"/>
    <property type="evidence" value="ECO:0007669"/>
    <property type="project" value="TreeGrafter"/>
</dbReference>
<evidence type="ECO:0000256" key="8">
    <source>
        <dbReference type="ARBA" id="ARBA00023180"/>
    </source>
</evidence>
<dbReference type="InterPro" id="IPR017452">
    <property type="entry name" value="GPCR_Rhodpsn_7TM"/>
</dbReference>
<organism evidence="12 13">
    <name type="scientific">Daphnia magna</name>
    <dbReference type="NCBI Taxonomy" id="35525"/>
    <lineage>
        <taxon>Eukaryota</taxon>
        <taxon>Metazoa</taxon>
        <taxon>Ecdysozoa</taxon>
        <taxon>Arthropoda</taxon>
        <taxon>Crustacea</taxon>
        <taxon>Branchiopoda</taxon>
        <taxon>Diplostraca</taxon>
        <taxon>Cladocera</taxon>
        <taxon>Anomopoda</taxon>
        <taxon>Daphniidae</taxon>
        <taxon>Daphnia</taxon>
    </lineage>
</organism>
<keyword evidence="3 10" id="KW-0812">Transmembrane</keyword>
<keyword evidence="4 10" id="KW-1133">Transmembrane helix</keyword>
<dbReference type="PANTHER" id="PTHR24246:SF27">
    <property type="entry name" value="ADENOSINE RECEPTOR, ISOFORM A"/>
    <property type="match status" value="1"/>
</dbReference>
<evidence type="ECO:0000259" key="11">
    <source>
        <dbReference type="PROSITE" id="PS50262"/>
    </source>
</evidence>
<feature type="transmembrane region" description="Helical" evidence="10">
    <location>
        <begin position="72"/>
        <end position="94"/>
    </location>
</feature>
<feature type="domain" description="G-protein coupled receptors family 1 profile" evidence="11">
    <location>
        <begin position="85"/>
        <end position="362"/>
    </location>
</feature>
<comment type="subcellular location">
    <subcellularLocation>
        <location evidence="1">Cell membrane</location>
        <topology evidence="1">Multi-pass membrane protein</topology>
    </subcellularLocation>
</comment>
<feature type="transmembrane region" description="Helical" evidence="10">
    <location>
        <begin position="218"/>
        <end position="242"/>
    </location>
</feature>
<keyword evidence="9" id="KW-0807">Transducer</keyword>
<accession>A0A164Y3K6</accession>
<dbReference type="Gene3D" id="1.20.1070.10">
    <property type="entry name" value="Rhodopsin 7-helix transmembrane proteins"/>
    <property type="match status" value="1"/>
</dbReference>
<evidence type="ECO:0000256" key="10">
    <source>
        <dbReference type="SAM" id="Phobius"/>
    </source>
</evidence>
<proteinExistence type="predicted"/>
<gene>
    <name evidence="12" type="ORF">APZ42_020246</name>
</gene>
<dbReference type="PANTHER" id="PTHR24246">
    <property type="entry name" value="OLFACTORY RECEPTOR AND ADENOSINE RECEPTOR"/>
    <property type="match status" value="1"/>
</dbReference>
<sequence length="402" mass="45490">MKSYGTVSDNKQQLKFETLASMDPVGYVVSDHQSSLNLTCRNCIGEKSIAFSQETNHHMQLDHPLIVSPVLFILRCLAIALGLPIHLLVAVVILRTRQLYNPRNAFWLGSIACHCASLMMGAYEYWAVVVLTRPTGWVCRVYSLLVGYPYTILLVSLLLATADRWFAISDPIKHRQYVTVSAVAVCLATAWVIVFLFITSPYWLGKIQLLACSVNADIIKWVTLTHFVMIILIIIAQIAVFVRTRHCLRFKAHRPSLNPSSADYLYSSNNSSSSTTLKREEYFVHLPNKTICRLELEASVTLFCGVASLCVCALPLALVFVTLIVCKLGIDRLQCNEETIMALIPYARELLLLHSVGSPLLYILRSREFSKAFRRTLPRCFILIQHQRQRERCASPVDLRHF</sequence>
<dbReference type="PROSITE" id="PS50262">
    <property type="entry name" value="G_PROTEIN_RECEP_F1_2"/>
    <property type="match status" value="1"/>
</dbReference>
<dbReference type="AlphaFoldDB" id="A0A164Y3K6"/>
<evidence type="ECO:0000256" key="7">
    <source>
        <dbReference type="ARBA" id="ARBA00023170"/>
    </source>
</evidence>
<keyword evidence="2" id="KW-1003">Cell membrane</keyword>
<feature type="transmembrane region" description="Helical" evidence="10">
    <location>
        <begin position="300"/>
        <end position="325"/>
    </location>
</feature>
<evidence type="ECO:0000256" key="3">
    <source>
        <dbReference type="ARBA" id="ARBA00022692"/>
    </source>
</evidence>
<name>A0A164Y3K6_9CRUS</name>
<dbReference type="SUPFAM" id="SSF81321">
    <property type="entry name" value="Family A G protein-coupled receptor-like"/>
    <property type="match status" value="1"/>
</dbReference>
<feature type="transmembrane region" description="Helical" evidence="10">
    <location>
        <begin position="146"/>
        <end position="166"/>
    </location>
</feature>
<keyword evidence="6 10" id="KW-0472">Membrane</keyword>
<evidence type="ECO:0000313" key="13">
    <source>
        <dbReference type="Proteomes" id="UP000076858"/>
    </source>
</evidence>
<evidence type="ECO:0000256" key="4">
    <source>
        <dbReference type="ARBA" id="ARBA00022989"/>
    </source>
</evidence>
<comment type="caution">
    <text evidence="12">The sequence shown here is derived from an EMBL/GenBank/DDBJ whole genome shotgun (WGS) entry which is preliminary data.</text>
</comment>
<keyword evidence="5" id="KW-0297">G-protein coupled receptor</keyword>
<dbReference type="GO" id="GO:0004930">
    <property type="term" value="F:G protein-coupled receptor activity"/>
    <property type="evidence" value="ECO:0007669"/>
    <property type="project" value="UniProtKB-KW"/>
</dbReference>
<evidence type="ECO:0000256" key="2">
    <source>
        <dbReference type="ARBA" id="ARBA00022475"/>
    </source>
</evidence>
<protein>
    <recommendedName>
        <fullName evidence="11">G-protein coupled receptors family 1 profile domain-containing protein</fullName>
    </recommendedName>
</protein>
<keyword evidence="8" id="KW-0325">Glycoprotein</keyword>
<dbReference type="OrthoDB" id="6340946at2759"/>
<evidence type="ECO:0000313" key="12">
    <source>
        <dbReference type="EMBL" id="KZS14847.1"/>
    </source>
</evidence>
<reference evidence="12 13" key="1">
    <citation type="submission" date="2016-03" db="EMBL/GenBank/DDBJ databases">
        <title>EvidentialGene: Evidence-directed Construction of Genes on Genomes.</title>
        <authorList>
            <person name="Gilbert D.G."/>
            <person name="Choi J.-H."/>
            <person name="Mockaitis K."/>
            <person name="Colbourne J."/>
            <person name="Pfrender M."/>
        </authorList>
    </citation>
    <scope>NUCLEOTIDE SEQUENCE [LARGE SCALE GENOMIC DNA]</scope>
    <source>
        <strain evidence="12 13">Xinb3</strain>
        <tissue evidence="12">Complete organism</tissue>
    </source>
</reference>
<dbReference type="EMBL" id="LRGB01000944">
    <property type="protein sequence ID" value="KZS14847.1"/>
    <property type="molecule type" value="Genomic_DNA"/>
</dbReference>
<dbReference type="GO" id="GO:0007189">
    <property type="term" value="P:adenylate cyclase-activating G protein-coupled receptor signaling pathway"/>
    <property type="evidence" value="ECO:0007669"/>
    <property type="project" value="TreeGrafter"/>
</dbReference>
<evidence type="ECO:0000256" key="9">
    <source>
        <dbReference type="ARBA" id="ARBA00023224"/>
    </source>
</evidence>
<evidence type="ECO:0000256" key="5">
    <source>
        <dbReference type="ARBA" id="ARBA00023040"/>
    </source>
</evidence>